<dbReference type="PROSITE" id="PS50977">
    <property type="entry name" value="HTH_TETR_2"/>
    <property type="match status" value="1"/>
</dbReference>
<gene>
    <name evidence="4" type="ORF">FHS94_003580</name>
</gene>
<evidence type="ECO:0000313" key="4">
    <source>
        <dbReference type="EMBL" id="MBB5716708.1"/>
    </source>
</evidence>
<dbReference type="InterPro" id="IPR001647">
    <property type="entry name" value="HTH_TetR"/>
</dbReference>
<dbReference type="PRINTS" id="PR00455">
    <property type="entry name" value="HTHTETR"/>
</dbReference>
<evidence type="ECO:0000256" key="2">
    <source>
        <dbReference type="PROSITE-ProRule" id="PRU00335"/>
    </source>
</evidence>
<dbReference type="EMBL" id="JACIJK010000013">
    <property type="protein sequence ID" value="MBB5716708.1"/>
    <property type="molecule type" value="Genomic_DNA"/>
</dbReference>
<feature type="DNA-binding region" description="H-T-H motif" evidence="2">
    <location>
        <begin position="39"/>
        <end position="58"/>
    </location>
</feature>
<keyword evidence="5" id="KW-1185">Reference proteome</keyword>
<evidence type="ECO:0000313" key="5">
    <source>
        <dbReference type="Proteomes" id="UP000546200"/>
    </source>
</evidence>
<dbReference type="AlphaFoldDB" id="A0A7W9EXM6"/>
<dbReference type="RefSeq" id="WP_184060216.1">
    <property type="nucleotide sequence ID" value="NZ_JACIJK010000013.1"/>
</dbReference>
<dbReference type="GO" id="GO:0000976">
    <property type="term" value="F:transcription cis-regulatory region binding"/>
    <property type="evidence" value="ECO:0007669"/>
    <property type="project" value="TreeGrafter"/>
</dbReference>
<dbReference type="GO" id="GO:0003700">
    <property type="term" value="F:DNA-binding transcription factor activity"/>
    <property type="evidence" value="ECO:0007669"/>
    <property type="project" value="TreeGrafter"/>
</dbReference>
<proteinExistence type="predicted"/>
<accession>A0A7W9EXM6</accession>
<dbReference type="PANTHER" id="PTHR30055:SF181">
    <property type="entry name" value="BLR6905 PROTEIN"/>
    <property type="match status" value="1"/>
</dbReference>
<dbReference type="InterPro" id="IPR009057">
    <property type="entry name" value="Homeodomain-like_sf"/>
</dbReference>
<dbReference type="Proteomes" id="UP000546200">
    <property type="component" value="Unassembled WGS sequence"/>
</dbReference>
<sequence length="211" mass="23243">MAAAPPTCIDVPSKAALRRRKVTDTARKLFVEQGFHATGMAQIAKESGIAVGQIYRDFSSKEDVVAALVEADCNRLMMYETLDAAIRADDAASARAWLHEFVEPSDQPDDARLFAEILAESTRSTRIAAIFRSLQEELRRRILAALRLFAPAEAHAARRAMAAELIMTLSVGVFHQQLMRPDADLAGVVRGAQAVVDRELATLRRDPEERA</sequence>
<reference evidence="4 5" key="1">
    <citation type="submission" date="2020-08" db="EMBL/GenBank/DDBJ databases">
        <title>Genomic Encyclopedia of Type Strains, Phase IV (KMG-IV): sequencing the most valuable type-strain genomes for metagenomic binning, comparative biology and taxonomic classification.</title>
        <authorList>
            <person name="Goeker M."/>
        </authorList>
    </citation>
    <scope>NUCLEOTIDE SEQUENCE [LARGE SCALE GENOMIC DNA]</scope>
    <source>
        <strain evidence="4 5">DSM 100044</strain>
    </source>
</reference>
<protein>
    <submittedName>
        <fullName evidence="4">AcrR family transcriptional regulator</fullName>
    </submittedName>
</protein>
<feature type="domain" description="HTH tetR-type" evidence="3">
    <location>
        <begin position="16"/>
        <end position="76"/>
    </location>
</feature>
<evidence type="ECO:0000256" key="1">
    <source>
        <dbReference type="ARBA" id="ARBA00023125"/>
    </source>
</evidence>
<evidence type="ECO:0000259" key="3">
    <source>
        <dbReference type="PROSITE" id="PS50977"/>
    </source>
</evidence>
<organism evidence="4 5">
    <name type="scientific">Sphingomonas aerophila</name>
    <dbReference type="NCBI Taxonomy" id="1344948"/>
    <lineage>
        <taxon>Bacteria</taxon>
        <taxon>Pseudomonadati</taxon>
        <taxon>Pseudomonadota</taxon>
        <taxon>Alphaproteobacteria</taxon>
        <taxon>Sphingomonadales</taxon>
        <taxon>Sphingomonadaceae</taxon>
        <taxon>Sphingomonas</taxon>
    </lineage>
</organism>
<dbReference type="Pfam" id="PF00440">
    <property type="entry name" value="TetR_N"/>
    <property type="match status" value="1"/>
</dbReference>
<keyword evidence="1 2" id="KW-0238">DNA-binding</keyword>
<dbReference type="InterPro" id="IPR050109">
    <property type="entry name" value="HTH-type_TetR-like_transc_reg"/>
</dbReference>
<dbReference type="Gene3D" id="1.10.357.10">
    <property type="entry name" value="Tetracycline Repressor, domain 2"/>
    <property type="match status" value="1"/>
</dbReference>
<comment type="caution">
    <text evidence="4">The sequence shown here is derived from an EMBL/GenBank/DDBJ whole genome shotgun (WGS) entry which is preliminary data.</text>
</comment>
<name>A0A7W9EXM6_9SPHN</name>
<dbReference type="PANTHER" id="PTHR30055">
    <property type="entry name" value="HTH-TYPE TRANSCRIPTIONAL REGULATOR RUTR"/>
    <property type="match status" value="1"/>
</dbReference>
<dbReference type="SUPFAM" id="SSF46689">
    <property type="entry name" value="Homeodomain-like"/>
    <property type="match status" value="1"/>
</dbReference>